<proteinExistence type="inferred from homology"/>
<evidence type="ECO:0000256" key="7">
    <source>
        <dbReference type="SAM" id="Phobius"/>
    </source>
</evidence>
<feature type="transmembrane region" description="Helical" evidence="7">
    <location>
        <begin position="90"/>
        <end position="110"/>
    </location>
</feature>
<evidence type="ECO:0000256" key="5">
    <source>
        <dbReference type="ARBA" id="ARBA00023136"/>
    </source>
</evidence>
<evidence type="ECO:0000313" key="11">
    <source>
        <dbReference type="Proteomes" id="UP000282930"/>
    </source>
</evidence>
<dbReference type="InterPro" id="IPR050616">
    <property type="entry name" value="CPA3_Na-H_Antiporter_A"/>
</dbReference>
<evidence type="ECO:0000259" key="8">
    <source>
        <dbReference type="Pfam" id="PF00361"/>
    </source>
</evidence>
<feature type="transmembrane region" description="Helical" evidence="7">
    <location>
        <begin position="162"/>
        <end position="178"/>
    </location>
</feature>
<feature type="transmembrane region" description="Helical" evidence="7">
    <location>
        <begin position="615"/>
        <end position="635"/>
    </location>
</feature>
<evidence type="ECO:0000313" key="10">
    <source>
        <dbReference type="EMBL" id="AZT90727.1"/>
    </source>
</evidence>
<feature type="transmembrane region" description="Helical" evidence="7">
    <location>
        <begin position="62"/>
        <end position="83"/>
    </location>
</feature>
<accession>A0A3T0D6M7</accession>
<evidence type="ECO:0000256" key="3">
    <source>
        <dbReference type="ARBA" id="ARBA00022692"/>
    </source>
</evidence>
<dbReference type="PANTHER" id="PTHR43373:SF1">
    <property type="entry name" value="NA(+)_H(+) ANTIPORTER SUBUNIT A"/>
    <property type="match status" value="1"/>
</dbReference>
<dbReference type="PRINTS" id="PR01434">
    <property type="entry name" value="NADHDHGNASE5"/>
</dbReference>
<feature type="domain" description="NADH-Ubiquinone oxidoreductase (complex I) chain 5 N-terminal" evidence="9">
    <location>
        <begin position="108"/>
        <end position="152"/>
    </location>
</feature>
<feature type="transmembrane region" description="Helical" evidence="7">
    <location>
        <begin position="184"/>
        <end position="201"/>
    </location>
</feature>
<organism evidence="10 11">
    <name type="scientific">Caldicellulosiruptor changbaiensis</name>
    <dbReference type="NCBI Taxonomy" id="1222016"/>
    <lineage>
        <taxon>Bacteria</taxon>
        <taxon>Bacillati</taxon>
        <taxon>Bacillota</taxon>
        <taxon>Bacillota incertae sedis</taxon>
        <taxon>Caldicellulosiruptorales</taxon>
        <taxon>Caldicellulosiruptoraceae</taxon>
        <taxon>Caldicellulosiruptor</taxon>
    </lineage>
</organism>
<dbReference type="Pfam" id="PF00361">
    <property type="entry name" value="Proton_antipo_M"/>
    <property type="match status" value="1"/>
</dbReference>
<dbReference type="EMBL" id="CP034791">
    <property type="protein sequence ID" value="AZT90727.1"/>
    <property type="molecule type" value="Genomic_DNA"/>
</dbReference>
<feature type="transmembrane region" description="Helical" evidence="7">
    <location>
        <begin position="6"/>
        <end position="23"/>
    </location>
</feature>
<feature type="transmembrane region" description="Helical" evidence="7">
    <location>
        <begin position="30"/>
        <end position="50"/>
    </location>
</feature>
<keyword evidence="5 7" id="KW-0472">Membrane</keyword>
<reference evidence="10 11" key="1">
    <citation type="submission" date="2018-12" db="EMBL/GenBank/DDBJ databases">
        <title>Genome sequence from the cellulolytic species, Caldicellulosiruptor changbaiensis.</title>
        <authorList>
            <person name="Blumer-Schuette S.E."/>
            <person name="Mendoza C."/>
        </authorList>
    </citation>
    <scope>NUCLEOTIDE SEQUENCE [LARGE SCALE GENOMIC DNA]</scope>
    <source>
        <strain evidence="10 11">CBS-Z</strain>
    </source>
</reference>
<evidence type="ECO:0000259" key="9">
    <source>
        <dbReference type="Pfam" id="PF00662"/>
    </source>
</evidence>
<protein>
    <submittedName>
        <fullName evidence="10">NADH-quinone oxidoreductase subunit L</fullName>
    </submittedName>
</protein>
<feature type="transmembrane region" description="Helical" evidence="7">
    <location>
        <begin position="549"/>
        <end position="569"/>
    </location>
</feature>
<dbReference type="InterPro" id="IPR001750">
    <property type="entry name" value="ND/Mrp_TM"/>
</dbReference>
<sequence>MEYIYLSLIFIPIIVAGLIYLFNNSTFRKAIVFLMSAVLVVLMVFAILQGDKEVKLSHALNFALEYLITFADYFLLAVIFLIGLKLKNNLISLLAALQFVLMFVFEFRAGKLEVENVFYVDHLTFIMLMLIDVIGPLISIFALNYMDEHEKHLHLEKSKQNIFFAVIMLFLGAMNGLVLSNNILWVYFFWEITTLCSFLLISHDGNEQSIKNATRALLLNSLGGLSFVVGIIFMYYKSGAIALSEIIRSQDSSILMIPIAFLALAGFTKSAQFPFQSWLLGAMVAPTPVSALLHSSTMVKAGVYLILRLSPVYIDSWLSNIVAILGAFTFVAAALLAIFQTNAKRILAYSTISNLGLIIALSSVANVYSIYAAALLIVLHGVSKALLFLCVGSIEQGIGSRNVEDMDGIKYKMPIVAFLTLLGSVSMLLPPFGVLITKWIAIEVSTQNIVAMLEIILGSAFTVVFWTKFIGKILSEGKDTKRIEVFEGLRHLPLITISILVILVSVFMTQFTNAFVVPFFKSSFARYSGVSSRALKDLYIKDFFGFNPFVFFGILALAVVVGVILYTLLRPKRYVKVYMSCENDDNFSFRAEKDESVELEFKNYYFETLIKESNITLISNIISVALIAIMFGVILK</sequence>
<evidence type="ECO:0000256" key="6">
    <source>
        <dbReference type="RuleBase" id="RU000320"/>
    </source>
</evidence>
<evidence type="ECO:0000256" key="1">
    <source>
        <dbReference type="ARBA" id="ARBA00004127"/>
    </source>
</evidence>
<feature type="transmembrane region" description="Helical" evidence="7">
    <location>
        <begin position="449"/>
        <end position="471"/>
    </location>
</feature>
<dbReference type="Proteomes" id="UP000282930">
    <property type="component" value="Chromosome"/>
</dbReference>
<dbReference type="GO" id="GO:0012505">
    <property type="term" value="C:endomembrane system"/>
    <property type="evidence" value="ECO:0007669"/>
    <property type="project" value="UniProtKB-SubCell"/>
</dbReference>
<keyword evidence="4 7" id="KW-1133">Transmembrane helix</keyword>
<feature type="transmembrane region" description="Helical" evidence="7">
    <location>
        <begin position="346"/>
        <end position="364"/>
    </location>
</feature>
<name>A0A3T0D6M7_9FIRM</name>
<gene>
    <name evidence="10" type="ORF">ELD05_08765</name>
</gene>
<feature type="transmembrane region" description="Helical" evidence="7">
    <location>
        <begin position="492"/>
        <end position="511"/>
    </location>
</feature>
<dbReference type="Pfam" id="PF00662">
    <property type="entry name" value="Proton_antipo_N"/>
    <property type="match status" value="1"/>
</dbReference>
<dbReference type="InterPro" id="IPR001516">
    <property type="entry name" value="Proton_antipo_N"/>
</dbReference>
<dbReference type="PANTHER" id="PTHR43373">
    <property type="entry name" value="NA(+)/H(+) ANTIPORTER SUBUNIT"/>
    <property type="match status" value="1"/>
</dbReference>
<feature type="domain" description="NADH:quinone oxidoreductase/Mrp antiporter transmembrane" evidence="8">
    <location>
        <begin position="180"/>
        <end position="457"/>
    </location>
</feature>
<evidence type="ECO:0000256" key="2">
    <source>
        <dbReference type="ARBA" id="ARBA00008483"/>
    </source>
</evidence>
<keyword evidence="11" id="KW-1185">Reference proteome</keyword>
<feature type="transmembrane region" description="Helical" evidence="7">
    <location>
        <begin position="254"/>
        <end position="271"/>
    </location>
</feature>
<comment type="subcellular location">
    <subcellularLocation>
        <location evidence="1">Endomembrane system</location>
        <topology evidence="1">Multi-pass membrane protein</topology>
    </subcellularLocation>
    <subcellularLocation>
        <location evidence="6">Membrane</location>
        <topology evidence="6">Multi-pass membrane protein</topology>
    </subcellularLocation>
</comment>
<keyword evidence="3 6" id="KW-0812">Transmembrane</keyword>
<feature type="transmembrane region" description="Helical" evidence="7">
    <location>
        <begin position="278"/>
        <end position="297"/>
    </location>
</feature>
<evidence type="ECO:0000256" key="4">
    <source>
        <dbReference type="ARBA" id="ARBA00022989"/>
    </source>
</evidence>
<dbReference type="AlphaFoldDB" id="A0A3T0D6M7"/>
<dbReference type="GO" id="GO:0016020">
    <property type="term" value="C:membrane"/>
    <property type="evidence" value="ECO:0007669"/>
    <property type="project" value="UniProtKB-SubCell"/>
</dbReference>
<comment type="similarity">
    <text evidence="2">Belongs to the CPA3 antiporters (TC 2.A.63) subunit A family.</text>
</comment>
<feature type="transmembrane region" description="Helical" evidence="7">
    <location>
        <begin position="317"/>
        <end position="339"/>
    </location>
</feature>
<feature type="transmembrane region" description="Helical" evidence="7">
    <location>
        <begin position="415"/>
        <end position="437"/>
    </location>
</feature>
<dbReference type="RefSeq" id="WP_127352122.1">
    <property type="nucleotide sequence ID" value="NZ_CP034791.1"/>
</dbReference>
<feature type="transmembrane region" description="Helical" evidence="7">
    <location>
        <begin position="370"/>
        <end position="394"/>
    </location>
</feature>
<feature type="transmembrane region" description="Helical" evidence="7">
    <location>
        <begin position="122"/>
        <end position="142"/>
    </location>
</feature>
<feature type="transmembrane region" description="Helical" evidence="7">
    <location>
        <begin position="213"/>
        <end position="234"/>
    </location>
</feature>
<dbReference type="KEGG" id="ccha:ELD05_08765"/>